<accession>A0A7T3DHE2</accession>
<evidence type="ECO:0000256" key="1">
    <source>
        <dbReference type="SAM" id="MobiDB-lite"/>
    </source>
</evidence>
<evidence type="ECO:0000313" key="2">
    <source>
        <dbReference type="EMBL" id="QPS83385.1"/>
    </source>
</evidence>
<evidence type="ECO:0000313" key="3">
    <source>
        <dbReference type="Proteomes" id="UP000595064"/>
    </source>
</evidence>
<sequence length="68" mass="7605">MEKGLGPVRQMAKAQVSRAAQARKNPADTACNSSKPALRPCKQQRTIARLNWKTTVLANSQFQFTKFQ</sequence>
<dbReference type="RefSeq" id="WP_151020137.1">
    <property type="nucleotide sequence ID" value="NZ_CP065748.1"/>
</dbReference>
<organism evidence="2 3">
    <name type="scientific">Delftia lacustris</name>
    <dbReference type="NCBI Taxonomy" id="558537"/>
    <lineage>
        <taxon>Bacteria</taxon>
        <taxon>Pseudomonadati</taxon>
        <taxon>Pseudomonadota</taxon>
        <taxon>Betaproteobacteria</taxon>
        <taxon>Burkholderiales</taxon>
        <taxon>Comamonadaceae</taxon>
        <taxon>Delftia</taxon>
    </lineage>
</organism>
<proteinExistence type="predicted"/>
<keyword evidence="3" id="KW-1185">Reference proteome</keyword>
<dbReference type="Proteomes" id="UP000595064">
    <property type="component" value="Chromosome"/>
</dbReference>
<name>A0A7T3DHE2_9BURK</name>
<dbReference type="KEGG" id="dla:I6G47_10100"/>
<dbReference type="EMBL" id="CP065748">
    <property type="protein sequence ID" value="QPS83385.1"/>
    <property type="molecule type" value="Genomic_DNA"/>
</dbReference>
<protein>
    <submittedName>
        <fullName evidence="2">Uncharacterized protein</fullName>
    </submittedName>
</protein>
<gene>
    <name evidence="2" type="ORF">I6G47_10100</name>
</gene>
<reference evidence="2 3" key="1">
    <citation type="submission" date="2020-12" db="EMBL/GenBank/DDBJ databases">
        <title>FDA dAtabase for Regulatory Grade micrObial Sequences (FDA-ARGOS): Supporting development and validation of Infectious Disease Dx tests.</title>
        <authorList>
            <person name="Sproer C."/>
            <person name="Gronow S."/>
            <person name="Severitt S."/>
            <person name="Schroder I."/>
            <person name="Tallon L."/>
            <person name="Sadzewicz L."/>
            <person name="Zhao X."/>
            <person name="Boylan J."/>
            <person name="Ott S."/>
            <person name="Bowen H."/>
            <person name="Vavikolanu K."/>
            <person name="Mehta A."/>
            <person name="Aluvathingal J."/>
            <person name="Nadendla S."/>
            <person name="Lowell S."/>
            <person name="Myers T."/>
            <person name="Yan Y."/>
            <person name="Sichtig H."/>
        </authorList>
    </citation>
    <scope>NUCLEOTIDE SEQUENCE [LARGE SCALE GENOMIC DNA]</scope>
    <source>
        <strain evidence="2 3">FDAARGOS_890</strain>
    </source>
</reference>
<dbReference type="AlphaFoldDB" id="A0A7T3DHE2"/>
<feature type="region of interest" description="Disordered" evidence="1">
    <location>
        <begin position="1"/>
        <end position="37"/>
    </location>
</feature>